<dbReference type="GO" id="GO:0005634">
    <property type="term" value="C:nucleus"/>
    <property type="evidence" value="ECO:0007669"/>
    <property type="project" value="TreeGrafter"/>
</dbReference>
<keyword evidence="7" id="KW-1185">Reference proteome</keyword>
<dbReference type="InterPro" id="IPR029035">
    <property type="entry name" value="DHS-like_NAD/FAD-binding_dom"/>
</dbReference>
<name>A0A0U1LMQ2_TALIS</name>
<feature type="binding site" evidence="4">
    <location>
        <position position="173"/>
    </location>
    <ligand>
        <name>Zn(2+)</name>
        <dbReference type="ChEBI" id="CHEBI:29105"/>
    </ligand>
</feature>
<dbReference type="PANTHER" id="PTHR11085:SF14">
    <property type="entry name" value="NAD-DEPENDENT PROTEIN DEACETYLASE HST2-2"/>
    <property type="match status" value="1"/>
</dbReference>
<feature type="active site" description="Proton acceptor" evidence="4">
    <location>
        <position position="136"/>
    </location>
</feature>
<dbReference type="OrthoDB" id="420264at2759"/>
<keyword evidence="2" id="KW-0808">Transferase</keyword>
<comment type="similarity">
    <text evidence="1">Belongs to the sirtuin family. Class I subfamily.</text>
</comment>
<dbReference type="Gene3D" id="3.40.50.1220">
    <property type="entry name" value="TPP-binding domain"/>
    <property type="match status" value="1"/>
</dbReference>
<dbReference type="PANTHER" id="PTHR11085">
    <property type="entry name" value="NAD-DEPENDENT PROTEIN DEACYLASE SIRTUIN-5, MITOCHONDRIAL-RELATED"/>
    <property type="match status" value="1"/>
</dbReference>
<reference evidence="6 7" key="1">
    <citation type="submission" date="2015-04" db="EMBL/GenBank/DDBJ databases">
        <authorList>
            <person name="Syromyatnikov M.Y."/>
            <person name="Popov V.N."/>
        </authorList>
    </citation>
    <scope>NUCLEOTIDE SEQUENCE [LARGE SCALE GENOMIC DNA]</scope>
    <source>
        <strain evidence="6">WF-38-12</strain>
    </source>
</reference>
<feature type="binding site" evidence="4">
    <location>
        <position position="168"/>
    </location>
    <ligand>
        <name>Zn(2+)</name>
        <dbReference type="ChEBI" id="CHEBI:29105"/>
    </ligand>
</feature>
<keyword evidence="4" id="KW-0862">Zinc</keyword>
<evidence type="ECO:0000313" key="7">
    <source>
        <dbReference type="Proteomes" id="UP000054383"/>
    </source>
</evidence>
<dbReference type="Pfam" id="PF02146">
    <property type="entry name" value="SIR2"/>
    <property type="match status" value="1"/>
</dbReference>
<feature type="binding site" evidence="4">
    <location>
        <position position="144"/>
    </location>
    <ligand>
        <name>Zn(2+)</name>
        <dbReference type="ChEBI" id="CHEBI:29105"/>
    </ligand>
</feature>
<dbReference type="Gene3D" id="3.30.1600.10">
    <property type="entry name" value="SIR2/SIRT2 'Small Domain"/>
    <property type="match status" value="1"/>
</dbReference>
<keyword evidence="3" id="KW-0520">NAD</keyword>
<dbReference type="InterPro" id="IPR050134">
    <property type="entry name" value="NAD-dep_sirtuin_deacylases"/>
</dbReference>
<dbReference type="EMBL" id="CVMT01000001">
    <property type="protein sequence ID" value="CRG84367.1"/>
    <property type="molecule type" value="Genomic_DNA"/>
</dbReference>
<gene>
    <name evidence="6" type="ORF">PISL3812_01661</name>
</gene>
<evidence type="ECO:0000313" key="6">
    <source>
        <dbReference type="EMBL" id="CRG84367.1"/>
    </source>
</evidence>
<evidence type="ECO:0000256" key="1">
    <source>
        <dbReference type="ARBA" id="ARBA00006924"/>
    </source>
</evidence>
<organism evidence="6 7">
    <name type="scientific">Talaromyces islandicus</name>
    <name type="common">Penicillium islandicum</name>
    <dbReference type="NCBI Taxonomy" id="28573"/>
    <lineage>
        <taxon>Eukaryota</taxon>
        <taxon>Fungi</taxon>
        <taxon>Dikarya</taxon>
        <taxon>Ascomycota</taxon>
        <taxon>Pezizomycotina</taxon>
        <taxon>Eurotiomycetes</taxon>
        <taxon>Eurotiomycetidae</taxon>
        <taxon>Eurotiales</taxon>
        <taxon>Trichocomaceae</taxon>
        <taxon>Talaromyces</taxon>
        <taxon>Talaromyces sect. Islandici</taxon>
    </lineage>
</organism>
<dbReference type="STRING" id="28573.A0A0U1LMQ2"/>
<evidence type="ECO:0000256" key="4">
    <source>
        <dbReference type="PROSITE-ProRule" id="PRU00236"/>
    </source>
</evidence>
<accession>A0A0U1LMQ2</accession>
<dbReference type="GO" id="GO:0046872">
    <property type="term" value="F:metal ion binding"/>
    <property type="evidence" value="ECO:0007669"/>
    <property type="project" value="UniProtKB-KW"/>
</dbReference>
<dbReference type="InterPro" id="IPR003000">
    <property type="entry name" value="Sirtuin"/>
</dbReference>
<dbReference type="AlphaFoldDB" id="A0A0U1LMQ2"/>
<dbReference type="PROSITE" id="PS50305">
    <property type="entry name" value="SIRTUIN"/>
    <property type="match status" value="1"/>
</dbReference>
<feature type="domain" description="Deacetylase sirtuin-type" evidence="5">
    <location>
        <begin position="5"/>
        <end position="268"/>
    </location>
</feature>
<dbReference type="GO" id="GO:0017136">
    <property type="term" value="F:histone deacetylase activity, NAD-dependent"/>
    <property type="evidence" value="ECO:0007669"/>
    <property type="project" value="TreeGrafter"/>
</dbReference>
<dbReference type="Proteomes" id="UP000054383">
    <property type="component" value="Unassembled WGS sequence"/>
</dbReference>
<evidence type="ECO:0000259" key="5">
    <source>
        <dbReference type="PROSITE" id="PS50305"/>
    </source>
</evidence>
<feature type="binding site" evidence="4">
    <location>
        <position position="147"/>
    </location>
    <ligand>
        <name>Zn(2+)</name>
        <dbReference type="ChEBI" id="CHEBI:29105"/>
    </ligand>
</feature>
<dbReference type="InterPro" id="IPR026590">
    <property type="entry name" value="Ssirtuin_cat_dom"/>
</dbReference>
<dbReference type="InterPro" id="IPR026591">
    <property type="entry name" value="Sirtuin_cat_small_dom_sf"/>
</dbReference>
<proteinExistence type="inferred from homology"/>
<dbReference type="GO" id="GO:0070403">
    <property type="term" value="F:NAD+ binding"/>
    <property type="evidence" value="ECO:0007669"/>
    <property type="project" value="InterPro"/>
</dbReference>
<evidence type="ECO:0000256" key="3">
    <source>
        <dbReference type="ARBA" id="ARBA00023027"/>
    </source>
</evidence>
<sequence>MSSSTTHEKQTIDKIATQIKNGTIKKIVVIAGAGISTSGGYPDFRTPNTGIYAKIAKMKLLPYPEAIFSAHYFKHTPEPFFAFLRGVMQLTFRPTVTHAFIALLQRMGVLEMVFTQNIDGLERAAGIADEKLMAVHGQFGSQRCITCKTAWSTERFEEIVKSGRIPRCDDADCNGVIKPDTVMFGEPLSPKFDQSAGILKIADLVLVIGTSLKVHPVAGLPSLAVPGVPRVLINRDPAGDLGSRPDDVLLLSDCDNVVRTLADSLGWRKQLEDIWKEVGPQPGDENPVPEDAIGKEIDKFLDEQTEERQLVYQGHKIFLERHLEHKMSRMPSDAEPCANGR</sequence>
<dbReference type="SUPFAM" id="SSF52467">
    <property type="entry name" value="DHS-like NAD/FAD-binding domain"/>
    <property type="match status" value="1"/>
</dbReference>
<protein>
    <recommendedName>
        <fullName evidence="5">Deacetylase sirtuin-type domain-containing protein</fullName>
    </recommendedName>
</protein>
<dbReference type="OMA" id="YCQVPDC"/>
<evidence type="ECO:0000256" key="2">
    <source>
        <dbReference type="ARBA" id="ARBA00022679"/>
    </source>
</evidence>
<keyword evidence="4" id="KW-0479">Metal-binding</keyword>